<dbReference type="InterPro" id="IPR036388">
    <property type="entry name" value="WH-like_DNA-bd_sf"/>
</dbReference>
<comment type="similarity">
    <text evidence="2">Belongs to the Fur family.</text>
</comment>
<dbReference type="InterPro" id="IPR043135">
    <property type="entry name" value="Fur_C"/>
</dbReference>
<evidence type="ECO:0000256" key="9">
    <source>
        <dbReference type="ARBA" id="ARBA00023015"/>
    </source>
</evidence>
<dbReference type="Pfam" id="PF01475">
    <property type="entry name" value="FUR"/>
    <property type="match status" value="1"/>
</dbReference>
<dbReference type="CDD" id="cd07153">
    <property type="entry name" value="Fur_like"/>
    <property type="match status" value="1"/>
</dbReference>
<comment type="subunit">
    <text evidence="3">Homodimer.</text>
</comment>
<name>A0A9D2UIN0_9BACT</name>
<evidence type="ECO:0000256" key="1">
    <source>
        <dbReference type="ARBA" id="ARBA00004496"/>
    </source>
</evidence>
<evidence type="ECO:0000256" key="7">
    <source>
        <dbReference type="ARBA" id="ARBA00022723"/>
    </source>
</evidence>
<evidence type="ECO:0000256" key="10">
    <source>
        <dbReference type="ARBA" id="ARBA00023125"/>
    </source>
</evidence>
<evidence type="ECO:0000256" key="4">
    <source>
        <dbReference type="ARBA" id="ARBA00020910"/>
    </source>
</evidence>
<feature type="binding site" evidence="12">
    <location>
        <position position="144"/>
    </location>
    <ligand>
        <name>Zn(2+)</name>
        <dbReference type="ChEBI" id="CHEBI:29105"/>
    </ligand>
</feature>
<reference evidence="13" key="1">
    <citation type="journal article" date="2021" name="PeerJ">
        <title>Extensive microbial diversity within the chicken gut microbiome revealed by metagenomics and culture.</title>
        <authorList>
            <person name="Gilroy R."/>
            <person name="Ravi A."/>
            <person name="Getino M."/>
            <person name="Pursley I."/>
            <person name="Horton D.L."/>
            <person name="Alikhan N.F."/>
            <person name="Baker D."/>
            <person name="Gharbi K."/>
            <person name="Hall N."/>
            <person name="Watson M."/>
            <person name="Adriaenssens E.M."/>
            <person name="Foster-Nyarko E."/>
            <person name="Jarju S."/>
            <person name="Secka A."/>
            <person name="Antonio M."/>
            <person name="Oren A."/>
            <person name="Chaudhuri R.R."/>
            <person name="La Ragione R."/>
            <person name="Hildebrand F."/>
            <person name="Pallen M.J."/>
        </authorList>
    </citation>
    <scope>NUCLEOTIDE SEQUENCE</scope>
    <source>
        <strain evidence="13">MalCec1-1739</strain>
    </source>
</reference>
<dbReference type="InterPro" id="IPR036390">
    <property type="entry name" value="WH_DNA-bd_sf"/>
</dbReference>
<feature type="binding site" evidence="12">
    <location>
        <position position="105"/>
    </location>
    <ligand>
        <name>Zn(2+)</name>
        <dbReference type="ChEBI" id="CHEBI:29105"/>
    </ligand>
</feature>
<dbReference type="GO" id="GO:1900376">
    <property type="term" value="P:regulation of secondary metabolite biosynthetic process"/>
    <property type="evidence" value="ECO:0007669"/>
    <property type="project" value="TreeGrafter"/>
</dbReference>
<evidence type="ECO:0000256" key="5">
    <source>
        <dbReference type="ARBA" id="ARBA00022490"/>
    </source>
</evidence>
<keyword evidence="6" id="KW-0678">Repressor</keyword>
<comment type="cofactor">
    <cofactor evidence="12">
        <name>Zn(2+)</name>
        <dbReference type="ChEBI" id="CHEBI:29105"/>
    </cofactor>
    <text evidence="12">Binds 1 zinc ion per subunit.</text>
</comment>
<keyword evidence="8 12" id="KW-0862">Zinc</keyword>
<dbReference type="GO" id="GO:0045892">
    <property type="term" value="P:negative regulation of DNA-templated transcription"/>
    <property type="evidence" value="ECO:0007669"/>
    <property type="project" value="TreeGrafter"/>
</dbReference>
<keyword evidence="7 12" id="KW-0479">Metal-binding</keyword>
<dbReference type="Gene3D" id="1.10.10.10">
    <property type="entry name" value="Winged helix-like DNA-binding domain superfamily/Winged helix DNA-binding domain"/>
    <property type="match status" value="1"/>
</dbReference>
<dbReference type="AlphaFoldDB" id="A0A9D2UIN0"/>
<keyword evidence="9" id="KW-0805">Transcription regulation</keyword>
<evidence type="ECO:0000256" key="12">
    <source>
        <dbReference type="PIRSR" id="PIRSR602481-1"/>
    </source>
</evidence>
<dbReference type="Gene3D" id="3.30.1490.190">
    <property type="match status" value="1"/>
</dbReference>
<dbReference type="SUPFAM" id="SSF46785">
    <property type="entry name" value="Winged helix' DNA-binding domain"/>
    <property type="match status" value="1"/>
</dbReference>
<evidence type="ECO:0000256" key="6">
    <source>
        <dbReference type="ARBA" id="ARBA00022491"/>
    </source>
</evidence>
<proteinExistence type="inferred from homology"/>
<dbReference type="InterPro" id="IPR002481">
    <property type="entry name" value="FUR"/>
</dbReference>
<gene>
    <name evidence="13" type="ORF">IAA93_04775</name>
</gene>
<evidence type="ECO:0000313" key="13">
    <source>
        <dbReference type="EMBL" id="HJD53021.1"/>
    </source>
</evidence>
<feature type="binding site" evidence="12">
    <location>
        <position position="102"/>
    </location>
    <ligand>
        <name>Zn(2+)</name>
        <dbReference type="ChEBI" id="CHEBI:29105"/>
    </ligand>
</feature>
<dbReference type="GO" id="GO:0005829">
    <property type="term" value="C:cytosol"/>
    <property type="evidence" value="ECO:0007669"/>
    <property type="project" value="TreeGrafter"/>
</dbReference>
<protein>
    <recommendedName>
        <fullName evidence="4">Ferric uptake regulation protein</fullName>
    </recommendedName>
</protein>
<dbReference type="GO" id="GO:0003700">
    <property type="term" value="F:DNA-binding transcription factor activity"/>
    <property type="evidence" value="ECO:0007669"/>
    <property type="project" value="InterPro"/>
</dbReference>
<accession>A0A9D2UIN0</accession>
<comment type="subcellular location">
    <subcellularLocation>
        <location evidence="1">Cytoplasm</location>
    </subcellularLocation>
</comment>
<evidence type="ECO:0000256" key="3">
    <source>
        <dbReference type="ARBA" id="ARBA00011738"/>
    </source>
</evidence>
<evidence type="ECO:0000256" key="8">
    <source>
        <dbReference type="ARBA" id="ARBA00022833"/>
    </source>
</evidence>
<organism evidence="13 14">
    <name type="scientific">Candidatus Avibacteroides avistercoris</name>
    <dbReference type="NCBI Taxonomy" id="2840690"/>
    <lineage>
        <taxon>Bacteria</taxon>
        <taxon>Pseudomonadati</taxon>
        <taxon>Bacteroidota</taxon>
        <taxon>Bacteroidia</taxon>
        <taxon>Bacteroidales</taxon>
        <taxon>Bacteroidaceae</taxon>
        <taxon>Bacteroidaceae incertae sedis</taxon>
        <taxon>Candidatus Avibacteroides</taxon>
    </lineage>
</organism>
<dbReference type="PANTHER" id="PTHR33202">
    <property type="entry name" value="ZINC UPTAKE REGULATION PROTEIN"/>
    <property type="match status" value="1"/>
</dbReference>
<dbReference type="GO" id="GO:0000976">
    <property type="term" value="F:transcription cis-regulatory region binding"/>
    <property type="evidence" value="ECO:0007669"/>
    <property type="project" value="TreeGrafter"/>
</dbReference>
<keyword evidence="11" id="KW-0804">Transcription</keyword>
<evidence type="ECO:0000256" key="11">
    <source>
        <dbReference type="ARBA" id="ARBA00023163"/>
    </source>
</evidence>
<dbReference type="Proteomes" id="UP000787625">
    <property type="component" value="Unassembled WGS sequence"/>
</dbReference>
<keyword evidence="5" id="KW-0963">Cytoplasm</keyword>
<evidence type="ECO:0000313" key="14">
    <source>
        <dbReference type="Proteomes" id="UP000787625"/>
    </source>
</evidence>
<sequence length="159" mass="18359">MGNTGVQEKVRKLFTDYLEKNGQRKTSERLAILDKIYSLDGLFSIEQILQGMEQMKFRVSRATVYNTVTLLLDAKLIVRHNLGNGSKYEKSFDLTTHHHIICTECGKSQVFDIPAIKNIIDNTRFPRFTPNDYSLYIYGICSTCKRAKTMKLKKQNKTK</sequence>
<reference evidence="13" key="2">
    <citation type="submission" date="2021-04" db="EMBL/GenBank/DDBJ databases">
        <authorList>
            <person name="Gilroy R."/>
        </authorList>
    </citation>
    <scope>NUCLEOTIDE SEQUENCE</scope>
    <source>
        <strain evidence="13">MalCec1-1739</strain>
    </source>
</reference>
<dbReference type="GO" id="GO:0008270">
    <property type="term" value="F:zinc ion binding"/>
    <property type="evidence" value="ECO:0007669"/>
    <property type="project" value="TreeGrafter"/>
</dbReference>
<feature type="binding site" evidence="12">
    <location>
        <position position="141"/>
    </location>
    <ligand>
        <name>Zn(2+)</name>
        <dbReference type="ChEBI" id="CHEBI:29105"/>
    </ligand>
</feature>
<keyword evidence="10" id="KW-0238">DNA-binding</keyword>
<dbReference type="EMBL" id="DWUP01000097">
    <property type="protein sequence ID" value="HJD53021.1"/>
    <property type="molecule type" value="Genomic_DNA"/>
</dbReference>
<evidence type="ECO:0000256" key="2">
    <source>
        <dbReference type="ARBA" id="ARBA00007957"/>
    </source>
</evidence>
<comment type="caution">
    <text evidence="13">The sequence shown here is derived from an EMBL/GenBank/DDBJ whole genome shotgun (WGS) entry which is preliminary data.</text>
</comment>
<dbReference type="PANTHER" id="PTHR33202:SF2">
    <property type="entry name" value="FERRIC UPTAKE REGULATION PROTEIN"/>
    <property type="match status" value="1"/>
</dbReference>